<keyword evidence="3" id="KW-1185">Reference proteome</keyword>
<keyword evidence="2" id="KW-0808">Transferase</keyword>
<dbReference type="GO" id="GO:0005737">
    <property type="term" value="C:cytoplasm"/>
    <property type="evidence" value="ECO:0007669"/>
    <property type="project" value="TreeGrafter"/>
</dbReference>
<dbReference type="Pfam" id="PF04377">
    <property type="entry name" value="ATE_C"/>
    <property type="match status" value="1"/>
</dbReference>
<dbReference type="GO" id="GO:0004057">
    <property type="term" value="F:arginyl-tRNA--protein transferase activity"/>
    <property type="evidence" value="ECO:0007669"/>
    <property type="project" value="UniProtKB-EC"/>
</dbReference>
<proteinExistence type="predicted"/>
<dbReference type="RefSeq" id="WP_184744612.1">
    <property type="nucleotide sequence ID" value="NZ_JACHGJ010000002.1"/>
</dbReference>
<dbReference type="AlphaFoldDB" id="A0A841R7P6"/>
<feature type="domain" description="N-end rule aminoacyl transferase C-terminal" evidence="1">
    <location>
        <begin position="91"/>
        <end position="199"/>
    </location>
</feature>
<dbReference type="InterPro" id="IPR007472">
    <property type="entry name" value="N-end_Aminoacyl_Trfase_C"/>
</dbReference>
<gene>
    <name evidence="2" type="ORF">HNR50_001059</name>
</gene>
<dbReference type="InterPro" id="IPR030700">
    <property type="entry name" value="N-end_Aminoacyl_Trfase"/>
</dbReference>
<dbReference type="EC" id="2.3.2.8" evidence="2"/>
<accession>A0A841R7P6</accession>
<evidence type="ECO:0000313" key="2">
    <source>
        <dbReference type="EMBL" id="MBB6479401.1"/>
    </source>
</evidence>
<dbReference type="EMBL" id="JACHGJ010000002">
    <property type="protein sequence ID" value="MBB6479401.1"/>
    <property type="molecule type" value="Genomic_DNA"/>
</dbReference>
<comment type="caution">
    <text evidence="2">The sequence shown here is derived from an EMBL/GenBank/DDBJ whole genome shotgun (WGS) entry which is preliminary data.</text>
</comment>
<organism evidence="2 3">
    <name type="scientific">Spirochaeta isovalerica</name>
    <dbReference type="NCBI Taxonomy" id="150"/>
    <lineage>
        <taxon>Bacteria</taxon>
        <taxon>Pseudomonadati</taxon>
        <taxon>Spirochaetota</taxon>
        <taxon>Spirochaetia</taxon>
        <taxon>Spirochaetales</taxon>
        <taxon>Spirochaetaceae</taxon>
        <taxon>Spirochaeta</taxon>
    </lineage>
</organism>
<dbReference type="InterPro" id="IPR016181">
    <property type="entry name" value="Acyl_CoA_acyltransferase"/>
</dbReference>
<dbReference type="PANTHER" id="PTHR21367">
    <property type="entry name" value="ARGININE-TRNA-PROTEIN TRANSFERASE 1"/>
    <property type="match status" value="1"/>
</dbReference>
<keyword evidence="2" id="KW-0012">Acyltransferase</keyword>
<evidence type="ECO:0000313" key="3">
    <source>
        <dbReference type="Proteomes" id="UP000587760"/>
    </source>
</evidence>
<protein>
    <submittedName>
        <fullName evidence="2">Arginine-tRNA-protein transferase</fullName>
        <ecNumber evidence="2">2.3.2.8</ecNumber>
    </submittedName>
</protein>
<dbReference type="PANTHER" id="PTHR21367:SF1">
    <property type="entry name" value="ARGINYL-TRNA--PROTEIN TRANSFERASE 1"/>
    <property type="match status" value="1"/>
</dbReference>
<sequence length="230" mass="26924">MHYYEVLKPTECTGDIFDILLSLGWYPMGQTIFTTSHLFREEDTPPARVHWLRYPVSSLADKISHRRIRKKNNSFTIELADPFIHRVELNELYEKYIAAVEFDGYKSVEKATYRSDETNIYRSKAILVRDGDRLISCGIFHQGAVSVASVLHFYDPDYRKYSPGKYLILKTLDYCRKEGLEWYYPGYVIRGNPKMDYKLFLGQDKAQYYLPEPNPLSGTWLPFSSDLLTL</sequence>
<dbReference type="SUPFAM" id="SSF55729">
    <property type="entry name" value="Acyl-CoA N-acyltransferases (Nat)"/>
    <property type="match status" value="1"/>
</dbReference>
<dbReference type="Proteomes" id="UP000587760">
    <property type="component" value="Unassembled WGS sequence"/>
</dbReference>
<name>A0A841R7P6_9SPIO</name>
<evidence type="ECO:0000259" key="1">
    <source>
        <dbReference type="Pfam" id="PF04377"/>
    </source>
</evidence>
<reference evidence="2 3" key="1">
    <citation type="submission" date="2020-08" db="EMBL/GenBank/DDBJ databases">
        <title>Genomic Encyclopedia of Type Strains, Phase IV (KMG-IV): sequencing the most valuable type-strain genomes for metagenomic binning, comparative biology and taxonomic classification.</title>
        <authorList>
            <person name="Goeker M."/>
        </authorList>
    </citation>
    <scope>NUCLEOTIDE SEQUENCE [LARGE SCALE GENOMIC DNA]</scope>
    <source>
        <strain evidence="2 3">DSM 2461</strain>
    </source>
</reference>